<organism evidence="1 2">
    <name type="scientific">Hymenobacter aranciens</name>
    <dbReference type="NCBI Taxonomy" id="3063996"/>
    <lineage>
        <taxon>Bacteria</taxon>
        <taxon>Pseudomonadati</taxon>
        <taxon>Bacteroidota</taxon>
        <taxon>Cytophagia</taxon>
        <taxon>Cytophagales</taxon>
        <taxon>Hymenobacteraceae</taxon>
        <taxon>Hymenobacter</taxon>
    </lineage>
</organism>
<name>A0ABT9BF51_9BACT</name>
<proteinExistence type="predicted"/>
<dbReference type="RefSeq" id="WP_305006607.1">
    <property type="nucleotide sequence ID" value="NZ_JAUQSY010000006.1"/>
</dbReference>
<keyword evidence="2" id="KW-1185">Reference proteome</keyword>
<reference evidence="1" key="1">
    <citation type="submission" date="2023-07" db="EMBL/GenBank/DDBJ databases">
        <authorList>
            <person name="Kim M.K."/>
        </authorList>
    </citation>
    <scope>NUCLEOTIDE SEQUENCE</scope>
    <source>
        <strain evidence="1">ASUV-10-1</strain>
    </source>
</reference>
<dbReference type="Proteomes" id="UP001176429">
    <property type="component" value="Unassembled WGS sequence"/>
</dbReference>
<sequence>MSVRPCPARPRIVTTSVRSWFRLALLAGLLGGGGAVQAQGVGIGTGATAPDASAALEVK</sequence>
<gene>
    <name evidence="1" type="ORF">Q5H93_11150</name>
</gene>
<dbReference type="EMBL" id="JAUQSY010000006">
    <property type="protein sequence ID" value="MDO7875291.1"/>
    <property type="molecule type" value="Genomic_DNA"/>
</dbReference>
<accession>A0ABT9BF51</accession>
<protein>
    <submittedName>
        <fullName evidence="1">Uncharacterized protein</fullName>
    </submittedName>
</protein>
<evidence type="ECO:0000313" key="2">
    <source>
        <dbReference type="Proteomes" id="UP001176429"/>
    </source>
</evidence>
<comment type="caution">
    <text evidence="1">The sequence shown here is derived from an EMBL/GenBank/DDBJ whole genome shotgun (WGS) entry which is preliminary data.</text>
</comment>
<evidence type="ECO:0000313" key="1">
    <source>
        <dbReference type="EMBL" id="MDO7875291.1"/>
    </source>
</evidence>